<keyword evidence="4 10" id="KW-0963">Cytoplasm</keyword>
<comment type="function">
    <text evidence="10">Confers DNA tethering and processivity to DNA polymerases and other proteins. Acts as a clamp, forming a ring around DNA (a reaction catalyzed by the clamp-loading complex) which diffuses in an ATP-independent manner freely and bidirectionally along dsDNA. Initially characterized for its ability to contact the catalytic subunit of DNA polymerase III (Pol III), a complex, multichain enzyme responsible for most of the replicative synthesis in bacteria; Pol III exhibits 3'-5' exonuclease proofreading activity. The beta chain is required for initiation of replication as well as for processivity of DNA replication.</text>
</comment>
<keyword evidence="9" id="KW-0238">DNA-binding</keyword>
<dbReference type="PANTHER" id="PTHR30478:SF0">
    <property type="entry name" value="BETA SLIDING CLAMP"/>
    <property type="match status" value="1"/>
</dbReference>
<feature type="domain" description="DNA polymerase III beta sliding clamp N-terminal" evidence="11">
    <location>
        <begin position="1"/>
        <end position="124"/>
    </location>
</feature>
<gene>
    <name evidence="14" type="primary">dnaN</name>
    <name evidence="14" type="ORF">IDH45_23015</name>
</gene>
<dbReference type="InterPro" id="IPR022634">
    <property type="entry name" value="DNA_polIII_beta_N"/>
</dbReference>
<evidence type="ECO:0000256" key="2">
    <source>
        <dbReference type="ARBA" id="ARBA00010752"/>
    </source>
</evidence>
<dbReference type="InterPro" id="IPR046938">
    <property type="entry name" value="DNA_clamp_sf"/>
</dbReference>
<keyword evidence="5 10" id="KW-0808">Transferase</keyword>
<evidence type="ECO:0000256" key="9">
    <source>
        <dbReference type="ARBA" id="ARBA00023125"/>
    </source>
</evidence>
<name>A0A927CDJ1_9BACL</name>
<dbReference type="RefSeq" id="WP_190930473.1">
    <property type="nucleotide sequence ID" value="NZ_JACXJA010000034.1"/>
</dbReference>
<dbReference type="SMART" id="SM00480">
    <property type="entry name" value="POL3Bc"/>
    <property type="match status" value="1"/>
</dbReference>
<keyword evidence="6 10" id="KW-0548">Nucleotidyltransferase</keyword>
<evidence type="ECO:0000256" key="4">
    <source>
        <dbReference type="ARBA" id="ARBA00022490"/>
    </source>
</evidence>
<dbReference type="CDD" id="cd00140">
    <property type="entry name" value="beta_clamp"/>
    <property type="match status" value="1"/>
</dbReference>
<feature type="domain" description="DNA polymerase III beta sliding clamp central" evidence="12">
    <location>
        <begin position="136"/>
        <end position="250"/>
    </location>
</feature>
<dbReference type="Proteomes" id="UP000639396">
    <property type="component" value="Unassembled WGS sequence"/>
</dbReference>
<comment type="caution">
    <text evidence="14">The sequence shown here is derived from an EMBL/GenBank/DDBJ whole genome shotgun (WGS) entry which is preliminary data.</text>
</comment>
<evidence type="ECO:0000256" key="1">
    <source>
        <dbReference type="ARBA" id="ARBA00004496"/>
    </source>
</evidence>
<dbReference type="EMBL" id="JACXJA010000034">
    <property type="protein sequence ID" value="MBD2864852.1"/>
    <property type="molecule type" value="Genomic_DNA"/>
</dbReference>
<keyword evidence="7 10" id="KW-0235">DNA replication</keyword>
<evidence type="ECO:0000256" key="3">
    <source>
        <dbReference type="ARBA" id="ARBA00021035"/>
    </source>
</evidence>
<organism evidence="14 15">
    <name type="scientific">Paenibacillus oceani</name>
    <dbReference type="NCBI Taxonomy" id="2772510"/>
    <lineage>
        <taxon>Bacteria</taxon>
        <taxon>Bacillati</taxon>
        <taxon>Bacillota</taxon>
        <taxon>Bacilli</taxon>
        <taxon>Bacillales</taxon>
        <taxon>Paenibacillaceae</taxon>
        <taxon>Paenibacillus</taxon>
    </lineage>
</organism>
<keyword evidence="15" id="KW-1185">Reference proteome</keyword>
<protein>
    <recommendedName>
        <fullName evidence="3 10">Beta sliding clamp</fullName>
    </recommendedName>
</protein>
<evidence type="ECO:0000256" key="5">
    <source>
        <dbReference type="ARBA" id="ARBA00022679"/>
    </source>
</evidence>
<dbReference type="AlphaFoldDB" id="A0A927CDJ1"/>
<proteinExistence type="inferred from homology"/>
<evidence type="ECO:0000313" key="14">
    <source>
        <dbReference type="EMBL" id="MBD2864852.1"/>
    </source>
</evidence>
<dbReference type="Gene3D" id="3.10.150.10">
    <property type="entry name" value="DNA Polymerase III, subunit A, domain 2"/>
    <property type="match status" value="1"/>
</dbReference>
<dbReference type="GO" id="GO:0003887">
    <property type="term" value="F:DNA-directed DNA polymerase activity"/>
    <property type="evidence" value="ECO:0007669"/>
    <property type="project" value="UniProtKB-UniRule"/>
</dbReference>
<reference evidence="14" key="1">
    <citation type="submission" date="2020-09" db="EMBL/GenBank/DDBJ databases">
        <title>A novel bacterium of genus Paenibacillus, isolated from South China Sea.</title>
        <authorList>
            <person name="Huang H."/>
            <person name="Mo K."/>
            <person name="Hu Y."/>
        </authorList>
    </citation>
    <scope>NUCLEOTIDE SEQUENCE</scope>
    <source>
        <strain evidence="14">IB182363</strain>
    </source>
</reference>
<dbReference type="GO" id="GO:0003677">
    <property type="term" value="F:DNA binding"/>
    <property type="evidence" value="ECO:0007669"/>
    <property type="project" value="UniProtKB-UniRule"/>
</dbReference>
<dbReference type="InterPro" id="IPR001001">
    <property type="entry name" value="DNA_polIII_beta"/>
</dbReference>
<accession>A0A927CDJ1</accession>
<evidence type="ECO:0000313" key="15">
    <source>
        <dbReference type="Proteomes" id="UP000639396"/>
    </source>
</evidence>
<dbReference type="GO" id="GO:0008408">
    <property type="term" value="F:3'-5' exonuclease activity"/>
    <property type="evidence" value="ECO:0007669"/>
    <property type="project" value="InterPro"/>
</dbReference>
<evidence type="ECO:0000256" key="8">
    <source>
        <dbReference type="ARBA" id="ARBA00022932"/>
    </source>
</evidence>
<dbReference type="PIRSF" id="PIRSF000804">
    <property type="entry name" value="DNA_pol_III_b"/>
    <property type="match status" value="1"/>
</dbReference>
<dbReference type="GO" id="GO:0009360">
    <property type="term" value="C:DNA polymerase III complex"/>
    <property type="evidence" value="ECO:0007669"/>
    <property type="project" value="InterPro"/>
</dbReference>
<keyword evidence="8 10" id="KW-0239">DNA-directed DNA polymerase</keyword>
<evidence type="ECO:0000256" key="10">
    <source>
        <dbReference type="PIRNR" id="PIRNR000804"/>
    </source>
</evidence>
<dbReference type="NCBIfam" id="TIGR00663">
    <property type="entry name" value="dnan"/>
    <property type="match status" value="1"/>
</dbReference>
<dbReference type="GO" id="GO:0005737">
    <property type="term" value="C:cytoplasm"/>
    <property type="evidence" value="ECO:0007669"/>
    <property type="project" value="UniProtKB-SubCell"/>
</dbReference>
<dbReference type="PANTHER" id="PTHR30478">
    <property type="entry name" value="DNA POLYMERASE III SUBUNIT BETA"/>
    <property type="match status" value="1"/>
</dbReference>
<dbReference type="Gene3D" id="3.70.10.10">
    <property type="match status" value="1"/>
</dbReference>
<comment type="subcellular location">
    <subcellularLocation>
        <location evidence="1 10">Cytoplasm</location>
    </subcellularLocation>
</comment>
<comment type="similarity">
    <text evidence="2 10">Belongs to the beta sliding clamp family.</text>
</comment>
<evidence type="ECO:0000256" key="7">
    <source>
        <dbReference type="ARBA" id="ARBA00022705"/>
    </source>
</evidence>
<sequence>MKIEVSQAELLHALQQTARAVPPSSPLPILAGMVLRIHREGITLLAGSSPMVIRTDIRIPMPGLPRETEDNGLVVPARTFADIVRKLPPGPVELEQTDRSMLCIRAGSGLFRLCGTDGEEYPAAPEIGRPTLQLRLPNTVLKSMIRQVAFAVSASETRPILTGVWCRSDGEQLKLVATDSVRFASTTSRIEQPSDTPPFEAIVPGRCMAELAKMLQDDQGETRIDADEALIRFHTADMTLSCSLLHGAYPPIDRLVPARPNCELKVDTEKLLQAIERVTLLSGEGCVVFLHTVSAESAALVGQAAEVGDVREEVPIETVAGEGVAISFNGKYMTDILRAIAGGTLMLRFYDKLGPIAAEPEPAAGSSSLYLLTPIRTSR</sequence>
<evidence type="ECO:0000259" key="11">
    <source>
        <dbReference type="Pfam" id="PF00712"/>
    </source>
</evidence>
<dbReference type="InterPro" id="IPR022637">
    <property type="entry name" value="DNA_polIII_beta_cen"/>
</dbReference>
<feature type="domain" description="DNA polymerase III beta sliding clamp C-terminal" evidence="13">
    <location>
        <begin position="254"/>
        <end position="364"/>
    </location>
</feature>
<evidence type="ECO:0000259" key="13">
    <source>
        <dbReference type="Pfam" id="PF02768"/>
    </source>
</evidence>
<dbReference type="Pfam" id="PF00712">
    <property type="entry name" value="DNA_pol3_beta"/>
    <property type="match status" value="1"/>
</dbReference>
<dbReference type="SUPFAM" id="SSF55979">
    <property type="entry name" value="DNA clamp"/>
    <property type="match status" value="3"/>
</dbReference>
<dbReference type="InterPro" id="IPR022635">
    <property type="entry name" value="DNA_polIII_beta_C"/>
</dbReference>
<dbReference type="Pfam" id="PF02767">
    <property type="entry name" value="DNA_pol3_beta_2"/>
    <property type="match status" value="1"/>
</dbReference>
<comment type="subunit">
    <text evidence="10">Forms a ring-shaped head-to-tail homodimer around DNA.</text>
</comment>
<dbReference type="Pfam" id="PF02768">
    <property type="entry name" value="DNA_pol3_beta_3"/>
    <property type="match status" value="1"/>
</dbReference>
<evidence type="ECO:0000256" key="6">
    <source>
        <dbReference type="ARBA" id="ARBA00022695"/>
    </source>
</evidence>
<evidence type="ECO:0000259" key="12">
    <source>
        <dbReference type="Pfam" id="PF02767"/>
    </source>
</evidence>
<dbReference type="GO" id="GO:0006271">
    <property type="term" value="P:DNA strand elongation involved in DNA replication"/>
    <property type="evidence" value="ECO:0007669"/>
    <property type="project" value="TreeGrafter"/>
</dbReference>